<accession>A0A975B9L2</accession>
<proteinExistence type="predicted"/>
<keyword evidence="2" id="KW-1185">Reference proteome</keyword>
<dbReference type="RefSeq" id="WP_207687409.1">
    <property type="nucleotide sequence ID" value="NZ_CP061799.1"/>
</dbReference>
<evidence type="ECO:0000313" key="1">
    <source>
        <dbReference type="EMBL" id="QTA81367.1"/>
    </source>
</evidence>
<dbReference type="EMBL" id="CP061799">
    <property type="protein sequence ID" value="QTA81367.1"/>
    <property type="molecule type" value="Genomic_DNA"/>
</dbReference>
<dbReference type="InterPro" id="IPR019300">
    <property type="entry name" value="CooT"/>
</dbReference>
<name>A0A975B9L2_9BACT</name>
<evidence type="ECO:0000313" key="2">
    <source>
        <dbReference type="Proteomes" id="UP000663720"/>
    </source>
</evidence>
<dbReference type="KEGG" id="dli:dnl_37000"/>
<protein>
    <submittedName>
        <fullName evidence="1">RNA-binding domain-containing protein</fullName>
    </submittedName>
</protein>
<sequence length="62" mass="7263">MCDINVYVSSNGKEEIVLENVEQVKSKNHEISLINIFGEQRTFKADFIYYSNSEKKMVFELL</sequence>
<reference evidence="1" key="1">
    <citation type="journal article" date="2021" name="Microb. Physiol.">
        <title>Proteogenomic Insights into the Physiology of Marine, Sulfate-Reducing, Filamentous Desulfonema limicola and Desulfonema magnum.</title>
        <authorList>
            <person name="Schnaars V."/>
            <person name="Wohlbrand L."/>
            <person name="Scheve S."/>
            <person name="Hinrichs C."/>
            <person name="Reinhardt R."/>
            <person name="Rabus R."/>
        </authorList>
    </citation>
    <scope>NUCLEOTIDE SEQUENCE</scope>
    <source>
        <strain evidence="1">5ac10</strain>
    </source>
</reference>
<gene>
    <name evidence="1" type="ORF">dnl_37000</name>
</gene>
<dbReference type="Pfam" id="PF10133">
    <property type="entry name" value="CooT"/>
    <property type="match status" value="1"/>
</dbReference>
<organism evidence="1 2">
    <name type="scientific">Desulfonema limicola</name>
    <dbReference type="NCBI Taxonomy" id="45656"/>
    <lineage>
        <taxon>Bacteria</taxon>
        <taxon>Pseudomonadati</taxon>
        <taxon>Thermodesulfobacteriota</taxon>
        <taxon>Desulfobacteria</taxon>
        <taxon>Desulfobacterales</taxon>
        <taxon>Desulfococcaceae</taxon>
        <taxon>Desulfonema</taxon>
    </lineage>
</organism>
<dbReference type="AlphaFoldDB" id="A0A975B9L2"/>
<dbReference type="Proteomes" id="UP000663720">
    <property type="component" value="Chromosome"/>
</dbReference>